<evidence type="ECO:0000313" key="2">
    <source>
        <dbReference type="EMBL" id="SMB91426.1"/>
    </source>
</evidence>
<dbReference type="STRING" id="698762.SAMN00808754_0440"/>
<dbReference type="EMBL" id="LT838272">
    <property type="protein sequence ID" value="SMB91426.1"/>
    <property type="molecule type" value="Genomic_DNA"/>
</dbReference>
<dbReference type="RefSeq" id="WP_084663600.1">
    <property type="nucleotide sequence ID" value="NZ_LT838272.1"/>
</dbReference>
<gene>
    <name evidence="2" type="ORF">SAMN00808754_0440</name>
</gene>
<accession>A0A1W1VDM9</accession>
<evidence type="ECO:0008006" key="4">
    <source>
        <dbReference type="Google" id="ProtNLM"/>
    </source>
</evidence>
<dbReference type="Proteomes" id="UP000192569">
    <property type="component" value="Chromosome I"/>
</dbReference>
<protein>
    <recommendedName>
        <fullName evidence="4">Glycosyl transferase family 2</fullName>
    </recommendedName>
</protein>
<keyword evidence="1" id="KW-1133">Transmembrane helix</keyword>
<feature type="transmembrane region" description="Helical" evidence="1">
    <location>
        <begin position="6"/>
        <end position="25"/>
    </location>
</feature>
<dbReference type="SUPFAM" id="SSF53448">
    <property type="entry name" value="Nucleotide-diphospho-sugar transferases"/>
    <property type="match status" value="1"/>
</dbReference>
<dbReference type="AlphaFoldDB" id="A0A1W1VDM9"/>
<evidence type="ECO:0000313" key="3">
    <source>
        <dbReference type="Proteomes" id="UP000192569"/>
    </source>
</evidence>
<name>A0A1W1VDM9_9FIRM</name>
<dbReference type="OrthoDB" id="1726960at2"/>
<sequence>MALVVWYIVIFFLFMVMFWNFISLARVGKVKHRLLLLVQDQEEAIEGILRAILWWRSLKGCWLELVVIDCGSQDNTYRILERFNFPYPICTVHYIPRGKEEEEDLVGFQNYLQGPYKLLTWDLRDRLSGRLWFRQISTWLEKDMVF</sequence>
<dbReference type="InterPro" id="IPR029044">
    <property type="entry name" value="Nucleotide-diphossugar_trans"/>
</dbReference>
<reference evidence="2 3" key="1">
    <citation type="submission" date="2017-04" db="EMBL/GenBank/DDBJ databases">
        <authorList>
            <person name="Afonso C.L."/>
            <person name="Miller P.J."/>
            <person name="Scott M.A."/>
            <person name="Spackman E."/>
            <person name="Goraichik I."/>
            <person name="Dimitrov K.M."/>
            <person name="Suarez D.L."/>
            <person name="Swayne D.E."/>
        </authorList>
    </citation>
    <scope>NUCLEOTIDE SEQUENCE [LARGE SCALE GENOMIC DNA]</scope>
    <source>
        <strain evidence="2 3">ToBE</strain>
    </source>
</reference>
<keyword evidence="3" id="KW-1185">Reference proteome</keyword>
<organism evidence="2 3">
    <name type="scientific">Thermanaeromonas toyohensis ToBE</name>
    <dbReference type="NCBI Taxonomy" id="698762"/>
    <lineage>
        <taxon>Bacteria</taxon>
        <taxon>Bacillati</taxon>
        <taxon>Bacillota</taxon>
        <taxon>Clostridia</taxon>
        <taxon>Neomoorellales</taxon>
        <taxon>Neomoorellaceae</taxon>
        <taxon>Thermanaeromonas</taxon>
    </lineage>
</organism>
<keyword evidence="1" id="KW-0472">Membrane</keyword>
<keyword evidence="1" id="KW-0812">Transmembrane</keyword>
<proteinExistence type="predicted"/>
<evidence type="ECO:0000256" key="1">
    <source>
        <dbReference type="SAM" id="Phobius"/>
    </source>
</evidence>